<dbReference type="STRING" id="299262.BWR18_04430"/>
<evidence type="ECO:0000256" key="2">
    <source>
        <dbReference type="SAM" id="SignalP"/>
    </source>
</evidence>
<dbReference type="AlphaFoldDB" id="A0A1P8MSK2"/>
<dbReference type="KEGG" id="tom:BWR18_04430"/>
<feature type="chain" id="PRO_5012342842" description="Thymidylate synthase" evidence="2">
    <location>
        <begin position="21"/>
        <end position="333"/>
    </location>
</feature>
<dbReference type="EMBL" id="CP019312">
    <property type="protein sequence ID" value="APX11018.1"/>
    <property type="molecule type" value="Genomic_DNA"/>
</dbReference>
<proteinExistence type="predicted"/>
<keyword evidence="2" id="KW-0732">Signal</keyword>
<feature type="region of interest" description="Disordered" evidence="1">
    <location>
        <begin position="26"/>
        <end position="55"/>
    </location>
</feature>
<dbReference type="OrthoDB" id="7851370at2"/>
<dbReference type="RefSeq" id="WP_076626884.1">
    <property type="nucleotide sequence ID" value="NZ_CP019312.1"/>
</dbReference>
<evidence type="ECO:0000313" key="3">
    <source>
        <dbReference type="EMBL" id="APX11018.1"/>
    </source>
</evidence>
<name>A0A1P8MSK2_9RHOB</name>
<evidence type="ECO:0000256" key="1">
    <source>
        <dbReference type="SAM" id="MobiDB-lite"/>
    </source>
</evidence>
<feature type="compositionally biased region" description="Low complexity" evidence="1">
    <location>
        <begin position="40"/>
        <end position="55"/>
    </location>
</feature>
<dbReference type="Proteomes" id="UP000186336">
    <property type="component" value="Chromosome"/>
</dbReference>
<evidence type="ECO:0008006" key="5">
    <source>
        <dbReference type="Google" id="ProtNLM"/>
    </source>
</evidence>
<gene>
    <name evidence="3" type="ORF">BWR18_04430</name>
</gene>
<evidence type="ECO:0000313" key="4">
    <source>
        <dbReference type="Proteomes" id="UP000186336"/>
    </source>
</evidence>
<feature type="compositionally biased region" description="Gly residues" evidence="1">
    <location>
        <begin position="29"/>
        <end position="38"/>
    </location>
</feature>
<feature type="signal peptide" evidence="2">
    <location>
        <begin position="1"/>
        <end position="20"/>
    </location>
</feature>
<accession>A0A1P8MSK2</accession>
<keyword evidence="4" id="KW-1185">Reference proteome</keyword>
<dbReference type="PROSITE" id="PS51257">
    <property type="entry name" value="PROKAR_LIPOPROTEIN"/>
    <property type="match status" value="1"/>
</dbReference>
<organism evidence="3 4">
    <name type="scientific">Tateyamaria omphalii</name>
    <dbReference type="NCBI Taxonomy" id="299262"/>
    <lineage>
        <taxon>Bacteria</taxon>
        <taxon>Pseudomonadati</taxon>
        <taxon>Pseudomonadota</taxon>
        <taxon>Alphaproteobacteria</taxon>
        <taxon>Rhodobacterales</taxon>
        <taxon>Roseobacteraceae</taxon>
        <taxon>Tateyamaria</taxon>
    </lineage>
</organism>
<sequence length="333" mass="34699">MTRTAAVLALAALLAACGDGNPFTTTGDATGGDAGGGEVPAQPTDPTDPTAPTDPLAVPEAIASDLESISFDATTNTLTVTGLTQDGVPLVNEYRHVATSFVDGYETFTGQNDPLGRHATAFVASRDGVQAGVVLTGPQFNTFFGGVYFDRTGDYVAPTAPESRFDVTYYGNYAAGLNVDGPRTDIFPTPGIDPDVNTPNQAGYVRGLMFVNVDLNDMSVEGEIYDRTAVTRVGNFDMQDIVLVDGTLTGDGTFSGNIEVDTRDPSFPGSTERTDIGDFAGVIGGSAGEFMAGGTQVDQVLEGFDNEIERGVFVLDLCTAADTDPVCVNALQP</sequence>
<reference evidence="3 4" key="1">
    <citation type="submission" date="2017-01" db="EMBL/GenBank/DDBJ databases">
        <title>Complete genome of Tateyamaria omphalii DOK1-4 isolated from seawater in Dokdo.</title>
        <authorList>
            <person name="Kim J.H."/>
            <person name="Chi W.-J."/>
        </authorList>
    </citation>
    <scope>NUCLEOTIDE SEQUENCE [LARGE SCALE GENOMIC DNA]</scope>
    <source>
        <strain evidence="3 4">DOK1-4</strain>
    </source>
</reference>
<protein>
    <recommendedName>
        <fullName evidence="5">Thymidylate synthase</fullName>
    </recommendedName>
</protein>